<feature type="region of interest" description="Disordered" evidence="1">
    <location>
        <begin position="184"/>
        <end position="212"/>
    </location>
</feature>
<keyword evidence="2" id="KW-0548">Nucleotidyltransferase</keyword>
<organism evidence="2 3">
    <name type="scientific">Cryomyces antarcticus</name>
    <dbReference type="NCBI Taxonomy" id="329879"/>
    <lineage>
        <taxon>Eukaryota</taxon>
        <taxon>Fungi</taxon>
        <taxon>Dikarya</taxon>
        <taxon>Ascomycota</taxon>
        <taxon>Pezizomycotina</taxon>
        <taxon>Dothideomycetes</taxon>
        <taxon>Dothideomycetes incertae sedis</taxon>
        <taxon>Cryomyces</taxon>
    </lineage>
</organism>
<feature type="region of interest" description="Disordered" evidence="1">
    <location>
        <begin position="55"/>
        <end position="89"/>
    </location>
</feature>
<feature type="region of interest" description="Disordered" evidence="1">
    <location>
        <begin position="1"/>
        <end position="21"/>
    </location>
</feature>
<feature type="non-terminal residue" evidence="2">
    <location>
        <position position="236"/>
    </location>
</feature>
<name>A0ABR0LVT7_9PEZI</name>
<evidence type="ECO:0000313" key="3">
    <source>
        <dbReference type="Proteomes" id="UP001357485"/>
    </source>
</evidence>
<evidence type="ECO:0000313" key="2">
    <source>
        <dbReference type="EMBL" id="KAK5242228.1"/>
    </source>
</evidence>
<accession>A0ABR0LVT7</accession>
<feature type="compositionally biased region" description="Basic and acidic residues" evidence="1">
    <location>
        <begin position="1"/>
        <end position="15"/>
    </location>
</feature>
<evidence type="ECO:0000256" key="1">
    <source>
        <dbReference type="SAM" id="MobiDB-lite"/>
    </source>
</evidence>
<dbReference type="GO" id="GO:0003887">
    <property type="term" value="F:DNA-directed DNA polymerase activity"/>
    <property type="evidence" value="ECO:0007669"/>
    <property type="project" value="UniProtKB-KW"/>
</dbReference>
<dbReference type="EMBL" id="JAVRRA010010314">
    <property type="protein sequence ID" value="KAK5242228.1"/>
    <property type="molecule type" value="Genomic_DNA"/>
</dbReference>
<gene>
    <name evidence="2" type="primary">POL1_3</name>
    <name evidence="2" type="ORF">LTR16_008665</name>
</gene>
<comment type="caution">
    <text evidence="2">The sequence shown here is derived from an EMBL/GenBank/DDBJ whole genome shotgun (WGS) entry which is preliminary data.</text>
</comment>
<proteinExistence type="predicted"/>
<keyword evidence="3" id="KW-1185">Reference proteome</keyword>
<feature type="non-terminal residue" evidence="2">
    <location>
        <position position="1"/>
    </location>
</feature>
<dbReference type="Proteomes" id="UP001357485">
    <property type="component" value="Unassembled WGS sequence"/>
</dbReference>
<sequence length="236" mass="25892">KRKREEDREKKKDKINNGINKYFNSNPVVSAPKSKPVATAEDAAFMADLLGEVDTNAPSQRARPMKAVRSEDRKKTRLLSPPISEEARTIPKLRGSLNTFHMTQKSSHATHLNDDDTYFSQLDDDDVPMSDPLPSSPVAKAIERKSHLGFKAEEEDEDDLMEVAQVVGHTNAYAASVNMAGSRPALQKLKKTNYPTPESSSPTRLSTDAIDASSWNNVTSKLNVLSSPPQETASGG</sequence>
<keyword evidence="2" id="KW-0239">DNA-directed DNA polymerase</keyword>
<reference evidence="2 3" key="1">
    <citation type="submission" date="2023-08" db="EMBL/GenBank/DDBJ databases">
        <title>Black Yeasts Isolated from many extreme environments.</title>
        <authorList>
            <person name="Coleine C."/>
            <person name="Stajich J.E."/>
            <person name="Selbmann L."/>
        </authorList>
    </citation>
    <scope>NUCLEOTIDE SEQUENCE [LARGE SCALE GENOMIC DNA]</scope>
    <source>
        <strain evidence="2 3">CCFEE 536</strain>
    </source>
</reference>
<keyword evidence="2" id="KW-0808">Transferase</keyword>
<feature type="compositionally biased region" description="Polar residues" evidence="1">
    <location>
        <begin position="193"/>
        <end position="206"/>
    </location>
</feature>
<dbReference type="EC" id="2.7.7.7" evidence="2"/>
<protein>
    <submittedName>
        <fullName evidence="2">DNA-directed DNA polymerase alpha catalytic subunit pol1</fullName>
        <ecNumber evidence="2">2.7.7.7</ecNumber>
    </submittedName>
</protein>